<dbReference type="EMBL" id="UGQW01000002">
    <property type="protein sequence ID" value="STZ67591.1"/>
    <property type="molecule type" value="Genomic_DNA"/>
</dbReference>
<reference evidence="3 4" key="1">
    <citation type="submission" date="2018-06" db="EMBL/GenBank/DDBJ databases">
        <authorList>
            <consortium name="Pathogen Informatics"/>
            <person name="Doyle S."/>
        </authorList>
    </citation>
    <scope>NUCLEOTIDE SEQUENCE [LARGE SCALE GENOMIC DNA]</scope>
    <source>
        <strain evidence="3 4">NCTC10660</strain>
    </source>
</reference>
<proteinExistence type="predicted"/>
<feature type="chain" id="PRO_5017036437" description="Lipoprotein" evidence="2">
    <location>
        <begin position="19"/>
        <end position="223"/>
    </location>
</feature>
<dbReference type="PROSITE" id="PS51257">
    <property type="entry name" value="PROKAR_LIPOPROTEIN"/>
    <property type="match status" value="1"/>
</dbReference>
<evidence type="ECO:0000256" key="2">
    <source>
        <dbReference type="SAM" id="SignalP"/>
    </source>
</evidence>
<keyword evidence="2" id="KW-0732">Signal</keyword>
<feature type="region of interest" description="Disordered" evidence="1">
    <location>
        <begin position="21"/>
        <end position="59"/>
    </location>
</feature>
<evidence type="ECO:0008006" key="5">
    <source>
        <dbReference type="Google" id="ProtNLM"/>
    </source>
</evidence>
<name>A0A378TXU8_NEIEL</name>
<protein>
    <recommendedName>
        <fullName evidence="5">Lipoprotein</fullName>
    </recommendedName>
</protein>
<organism evidence="3 4">
    <name type="scientific">Neisseria elongata</name>
    <dbReference type="NCBI Taxonomy" id="495"/>
    <lineage>
        <taxon>Bacteria</taxon>
        <taxon>Pseudomonadati</taxon>
        <taxon>Pseudomonadota</taxon>
        <taxon>Betaproteobacteria</taxon>
        <taxon>Neisseriales</taxon>
        <taxon>Neisseriaceae</taxon>
        <taxon>Neisseria</taxon>
    </lineage>
</organism>
<dbReference type="AlphaFoldDB" id="A0A378TXU8"/>
<dbReference type="Proteomes" id="UP000254927">
    <property type="component" value="Unassembled WGS sequence"/>
</dbReference>
<sequence>MKMKWLALVTAAALGLTACGNKDKQASAPAPDAPAQTASGNTAGTPAPADKQAEEAKPVVSSGNFLADAAALQAAEDALKALPQFGGKPVNIFQNIHFYGGERPRIIAEIQDPNNPDNIDHYEFEDGKWSEPQPVRISGGGNMKDNVFPLAEIKFADIAKITQVFNEKAKEVNAEGAELDHVYYSLFVPTGKTKWYTSNLSTDRAEYEFEFNKDGSLKSFKKR</sequence>
<feature type="compositionally biased region" description="Low complexity" evidence="1">
    <location>
        <begin position="26"/>
        <end position="39"/>
    </location>
</feature>
<evidence type="ECO:0000313" key="4">
    <source>
        <dbReference type="Proteomes" id="UP000254927"/>
    </source>
</evidence>
<evidence type="ECO:0000313" key="3">
    <source>
        <dbReference type="EMBL" id="STZ67591.1"/>
    </source>
</evidence>
<evidence type="ECO:0000256" key="1">
    <source>
        <dbReference type="SAM" id="MobiDB-lite"/>
    </source>
</evidence>
<dbReference type="GeneID" id="93352060"/>
<feature type="signal peptide" evidence="2">
    <location>
        <begin position="1"/>
        <end position="18"/>
    </location>
</feature>
<dbReference type="RefSeq" id="WP_074894584.1">
    <property type="nucleotide sequence ID" value="NZ_CAJPMF010000003.1"/>
</dbReference>
<accession>A0A378TXU8</accession>
<gene>
    <name evidence="3" type="ORF">NCTC10660_01075</name>
</gene>